<accession>S7WWM9</accession>
<dbReference type="EMBL" id="ASYZ01000057">
    <property type="protein sequence ID" value="EPR86392.1"/>
    <property type="molecule type" value="Genomic_DNA"/>
</dbReference>
<dbReference type="Proteomes" id="UP000018420">
    <property type="component" value="Unassembled WGS sequence"/>
</dbReference>
<evidence type="ECO:0000313" key="1">
    <source>
        <dbReference type="EMBL" id="EPR86392.1"/>
    </source>
</evidence>
<reference evidence="1 2" key="1">
    <citation type="submission" date="2013-05" db="EMBL/GenBank/DDBJ databases">
        <title>Genome assembly of Acinetobacter junii MTCC 11364.</title>
        <authorList>
            <person name="Khatri I."/>
            <person name="Singh N.K."/>
            <person name="Subramanian S."/>
            <person name="Mayilraj S."/>
        </authorList>
    </citation>
    <scope>NUCLEOTIDE SEQUENCE [LARGE SCALE GENOMIC DNA]</scope>
    <source>
        <strain evidence="1 2">MTCC 11364</strain>
    </source>
</reference>
<dbReference type="PATRIC" id="fig|1330047.3.peg.1196"/>
<evidence type="ECO:0000313" key="2">
    <source>
        <dbReference type="Proteomes" id="UP000018420"/>
    </source>
</evidence>
<proteinExistence type="predicted"/>
<gene>
    <name evidence="1" type="ORF">L292_2591</name>
</gene>
<sequence length="54" mass="6425">MVTINKSKQFGFGRRTVIVLQPISFQKFTQNNLKFNSLSMLFLFKISEYFDHYA</sequence>
<protein>
    <submittedName>
        <fullName evidence="1">Uncharacterized protein</fullName>
    </submittedName>
</protein>
<name>S7WWM9_ACIJU</name>
<comment type="caution">
    <text evidence="1">The sequence shown here is derived from an EMBL/GenBank/DDBJ whole genome shotgun (WGS) entry which is preliminary data.</text>
</comment>
<organism evidence="1 2">
    <name type="scientific">Acinetobacter junii CIP 107470 = MTCC 11364</name>
    <dbReference type="NCBI Taxonomy" id="1217666"/>
    <lineage>
        <taxon>Bacteria</taxon>
        <taxon>Pseudomonadati</taxon>
        <taxon>Pseudomonadota</taxon>
        <taxon>Gammaproteobacteria</taxon>
        <taxon>Moraxellales</taxon>
        <taxon>Moraxellaceae</taxon>
        <taxon>Acinetobacter</taxon>
    </lineage>
</organism>
<dbReference type="AlphaFoldDB" id="S7WWM9"/>